<dbReference type="Proteomes" id="UP001596254">
    <property type="component" value="Unassembled WGS sequence"/>
</dbReference>
<dbReference type="EMBL" id="JBHSSK010000010">
    <property type="protein sequence ID" value="MFC6206686.1"/>
    <property type="molecule type" value="Genomic_DNA"/>
</dbReference>
<proteinExistence type="predicted"/>
<dbReference type="RefSeq" id="WP_164508782.1">
    <property type="nucleotide sequence ID" value="NZ_JBHSSK010000010.1"/>
</dbReference>
<reference evidence="2" key="1">
    <citation type="journal article" date="2019" name="Int. J. Syst. Evol. Microbiol.">
        <title>The Global Catalogue of Microorganisms (GCM) 10K type strain sequencing project: providing services to taxonomists for standard genome sequencing and annotation.</title>
        <authorList>
            <consortium name="The Broad Institute Genomics Platform"/>
            <consortium name="The Broad Institute Genome Sequencing Center for Infectious Disease"/>
            <person name="Wu L."/>
            <person name="Ma J."/>
        </authorList>
    </citation>
    <scope>NUCLEOTIDE SEQUENCE [LARGE SCALE GENOMIC DNA]</scope>
    <source>
        <strain evidence="2">CCM 8905</strain>
    </source>
</reference>
<name>A0ABW1SQ80_9LACO</name>
<gene>
    <name evidence="1" type="ORF">ACFP1G_04220</name>
</gene>
<keyword evidence="2" id="KW-1185">Reference proteome</keyword>
<evidence type="ECO:0000313" key="2">
    <source>
        <dbReference type="Proteomes" id="UP001596254"/>
    </source>
</evidence>
<evidence type="ECO:0008006" key="3">
    <source>
        <dbReference type="Google" id="ProtNLM"/>
    </source>
</evidence>
<organism evidence="1 2">
    <name type="scientific">Levilactobacillus tongjiangensis</name>
    <dbReference type="NCBI Taxonomy" id="2486023"/>
    <lineage>
        <taxon>Bacteria</taxon>
        <taxon>Bacillati</taxon>
        <taxon>Bacillota</taxon>
        <taxon>Bacilli</taxon>
        <taxon>Lactobacillales</taxon>
        <taxon>Lactobacillaceae</taxon>
        <taxon>Levilactobacillus</taxon>
    </lineage>
</organism>
<protein>
    <recommendedName>
        <fullName evidence="3">Toxin-antitoxin system</fullName>
    </recommendedName>
</protein>
<sequence length="49" mass="5600">MGEETQRVAVDPKLVAEAREVLRHAELSQSELIQLLYQAAKNHERVDLD</sequence>
<evidence type="ECO:0000313" key="1">
    <source>
        <dbReference type="EMBL" id="MFC6206686.1"/>
    </source>
</evidence>
<comment type="caution">
    <text evidence="1">The sequence shown here is derived from an EMBL/GenBank/DDBJ whole genome shotgun (WGS) entry which is preliminary data.</text>
</comment>
<accession>A0ABW1SQ80</accession>